<evidence type="ECO:0000256" key="8">
    <source>
        <dbReference type="ARBA" id="ARBA00022723"/>
    </source>
</evidence>
<keyword evidence="12" id="KW-0408">Iron</keyword>
<comment type="cofactor">
    <cofactor evidence="1">
        <name>FMN</name>
        <dbReference type="ChEBI" id="CHEBI:58210"/>
    </cofactor>
</comment>
<evidence type="ECO:0000256" key="9">
    <source>
        <dbReference type="ARBA" id="ARBA00022827"/>
    </source>
</evidence>
<evidence type="ECO:0000313" key="21">
    <source>
        <dbReference type="Proteomes" id="UP000570003"/>
    </source>
</evidence>
<dbReference type="RefSeq" id="WP_168439730.1">
    <property type="nucleotide sequence ID" value="NZ_JAAXOU010000188.1"/>
</dbReference>
<name>A0AA44IED4_STRE0</name>
<dbReference type="CDD" id="cd02808">
    <property type="entry name" value="GltS_FMN"/>
    <property type="match status" value="1"/>
</dbReference>
<evidence type="ECO:0000256" key="7">
    <source>
        <dbReference type="ARBA" id="ARBA00022643"/>
    </source>
</evidence>
<keyword evidence="9" id="KW-0274">FAD</keyword>
<dbReference type="CDD" id="cd00982">
    <property type="entry name" value="gltB_C"/>
    <property type="match status" value="1"/>
</dbReference>
<dbReference type="FunFam" id="3.20.20.70:FF:000031">
    <property type="entry name" value="Glutamate synthase 1 [NADH]"/>
    <property type="match status" value="1"/>
</dbReference>
<evidence type="ECO:0000256" key="6">
    <source>
        <dbReference type="ARBA" id="ARBA00022630"/>
    </source>
</evidence>
<proteinExistence type="inferred from homology"/>
<evidence type="ECO:0000259" key="19">
    <source>
        <dbReference type="PROSITE" id="PS51278"/>
    </source>
</evidence>
<evidence type="ECO:0000313" key="20">
    <source>
        <dbReference type="EMBL" id="NKY15546.1"/>
    </source>
</evidence>
<evidence type="ECO:0000256" key="17">
    <source>
        <dbReference type="SAM" id="MobiDB-lite"/>
    </source>
</evidence>
<keyword evidence="21" id="KW-1185">Reference proteome</keyword>
<dbReference type="PANTHER" id="PTHR11938:SF133">
    <property type="entry name" value="GLUTAMATE SYNTHASE (NADH)"/>
    <property type="match status" value="1"/>
</dbReference>
<comment type="cofactor">
    <cofactor evidence="2">
        <name>[3Fe-4S] cluster</name>
        <dbReference type="ChEBI" id="CHEBI:21137"/>
    </cofactor>
</comment>
<dbReference type="GO" id="GO:0046872">
    <property type="term" value="F:metal ion binding"/>
    <property type="evidence" value="ECO:0007669"/>
    <property type="project" value="UniProtKB-KW"/>
</dbReference>
<dbReference type="Pfam" id="PF00310">
    <property type="entry name" value="GATase_2"/>
    <property type="match status" value="1"/>
</dbReference>
<evidence type="ECO:0000256" key="13">
    <source>
        <dbReference type="ARBA" id="ARBA00023014"/>
    </source>
</evidence>
<sequence length="1520" mass="163469">MRADAWSPTDSRPAAQGMYDPRHEHDACGVGLVATLTGVPGHELLRQALTVLRNLEHRGATGSEPDSGDGAGILIQVPDAFLREVAGFPLPEAGAYAVGTAFLPEGAADEAVPRVEALAGEEGLTVLGWREVPVVPDLLGAAARATMPVLRQLFLADGGGRTGIDLDRRAFVLRKRAERELGVYFASLSARTLVYKGMLTTGQLEPFFPDLSDRRVASALALVHSRFSTNTFPSWPLAHPYRFIAHNGEINTVKGNRNWMRARESQLASGLFGDGALERVLPVCTPDASDSASFDEVLELLHLGGRSLPHAVLMMVPEAWENHTAMDPARRAFYRYHSTMMEPWDGPACITFTDGTRIGAVLDRNGLRPGRYWVTDDGLVVLSSEVGVLDVEPGRVVRKGRLQPGRMFLVDTAEHRIVEDDEIKAQLAAEHPYQEWLDGGIVELDDLPEREHVVHTHASVTRRQQTFGYTEEELRLILAPMARTGAEPIGSMGTDSPIAALSERPRLLFDYFTQLFAQVTNPPLDAIREELVTSLVSSLGPQGNLLEPTAASCRSVTLPFPVIDNDELAKLVHANADGDMPGTAAVTLSGLYRVSGGGDALAARLREICAEADTAIDGGARLVVLSDRHSDAEHAPIPSLLLTSAVHHHLIRTRQRTRVGLLVEAGDVREVHHVALLIGYGAAAVNPYLAMESVEDLVRAGTFIEGVEPGQAIRNLIHALGKGVLKVMSKMGVSTVASYRGAQIFEAIGLDRDLVDTYFDGTPSRIGGVGLDVIAAEVAARHTRAYPPGGVAPAHRALEIGGEYQWRREGEPHLFDPETVFRLQHATRSGRYDIFKKYTERVDERSERLMTLRGLFDFAPDRPPIPVEEVEPVSEIVKRFSTGAMSYGSISREAHETLAVAMNELGAKSNTGEGGEDPERLHDPARRSAIKQVASGRFGVTSEYLVNADDIQIKMAQGAKPGEGGQLPGHKVYPWIARTRHSTPGVGLISPPPHHDIYSIEDLAQLVHDLKNANPAARIHVKLVSEVGVGTVAAGVAKAHADVVLVSGHDGGTGASPLTSLKHAGGPWELGLAETQQTLLLNGLRDRIVVQTDGQLKTGRDVVVAALLGAEEFGFATAPLVVSGCVMMRVCHLDTCPVGIATQNPVLRERFSGRPEFVVNFFEFIAEEVRELLAELGFRTLEEAVGHAEVLDTTRAVAHWKARGLDLTPLLHVPELPEGAVRHRAVPQDHGLEKALDNQLIELAADALGAPSAEEARPVRARLAVRNINRTVGTMLGHEVTRRFGGAGLPDDTIDITFTGSAGQSFGAFVPRGVTLRLEGDANDYVGKGLSGGRIVVRPDRAADHLAEYSTIAGNTIAYGATGGEIFLRGRTGERFCVRNSGALVVSEGVGDHGCEYMTGGRAVVLGETGRNFAAGMSGGVAYVVDLDPADVNPGNLTAVEPLDEADEAWLHDVVRRHREETGSTVAGRLLADWPAAAGRFSKITPTAYKAVLAARDAAERAGLSETETTEKMMEAATHG</sequence>
<evidence type="ECO:0000256" key="12">
    <source>
        <dbReference type="ARBA" id="ARBA00023004"/>
    </source>
</evidence>
<dbReference type="PANTHER" id="PTHR11938">
    <property type="entry name" value="FAD NADPH DEHYDROGENASE/OXIDOREDUCTASE"/>
    <property type="match status" value="1"/>
</dbReference>
<evidence type="ECO:0000256" key="5">
    <source>
        <dbReference type="ARBA" id="ARBA00022605"/>
    </source>
</evidence>
<comment type="similarity">
    <text evidence="4">Belongs to the glutamate synthase family.</text>
</comment>
<feature type="region of interest" description="Disordered" evidence="17">
    <location>
        <begin position="1"/>
        <end position="22"/>
    </location>
</feature>
<dbReference type="InterPro" id="IPR013785">
    <property type="entry name" value="Aldolase_TIM"/>
</dbReference>
<dbReference type="SUPFAM" id="SSF69336">
    <property type="entry name" value="Alpha subunit of glutamate synthase, C-terminal domain"/>
    <property type="match status" value="1"/>
</dbReference>
<dbReference type="PROSITE" id="PS50020">
    <property type="entry name" value="WW_DOMAIN_2"/>
    <property type="match status" value="1"/>
</dbReference>
<keyword evidence="5" id="KW-0028">Amino-acid biosynthesis</keyword>
<dbReference type="InterPro" id="IPR029055">
    <property type="entry name" value="Ntn_hydrolases_N"/>
</dbReference>
<dbReference type="FunFam" id="3.60.20.10:FF:000001">
    <property type="entry name" value="Glutamate synthase, large subunit"/>
    <property type="match status" value="1"/>
</dbReference>
<keyword evidence="7" id="KW-0288">FMN</keyword>
<dbReference type="EMBL" id="JAAXOU010000188">
    <property type="protein sequence ID" value="NKY15546.1"/>
    <property type="molecule type" value="Genomic_DNA"/>
</dbReference>
<evidence type="ECO:0000259" key="18">
    <source>
        <dbReference type="PROSITE" id="PS50020"/>
    </source>
</evidence>
<dbReference type="FunFam" id="3.20.20.70:FF:000053">
    <property type="entry name" value="Glutamate synthase large subunit"/>
    <property type="match status" value="1"/>
</dbReference>
<evidence type="ECO:0000256" key="4">
    <source>
        <dbReference type="ARBA" id="ARBA00009716"/>
    </source>
</evidence>
<accession>A0AA44IED4</accession>
<evidence type="ECO:0000256" key="14">
    <source>
        <dbReference type="ARBA" id="ARBA00023164"/>
    </source>
</evidence>
<dbReference type="CDD" id="cd00713">
    <property type="entry name" value="GltS"/>
    <property type="match status" value="1"/>
</dbReference>
<keyword evidence="10" id="KW-0315">Glutamine amidotransferase</keyword>
<dbReference type="Pfam" id="PF04898">
    <property type="entry name" value="Glu_syn_central"/>
    <property type="match status" value="1"/>
</dbReference>
<keyword evidence="15" id="KW-0003">3Fe-4S</keyword>
<dbReference type="EC" id="1.4.1.13" evidence="20"/>
<gene>
    <name evidence="20" type="primary">gltB</name>
    <name evidence="20" type="ORF">HGA06_15720</name>
</gene>
<dbReference type="InterPro" id="IPR001202">
    <property type="entry name" value="WW_dom"/>
</dbReference>
<dbReference type="Proteomes" id="UP000570003">
    <property type="component" value="Unassembled WGS sequence"/>
</dbReference>
<keyword evidence="13" id="KW-0411">Iron-sulfur</keyword>
<dbReference type="InterPro" id="IPR006982">
    <property type="entry name" value="Glu_synth_centr_N"/>
</dbReference>
<keyword evidence="6" id="KW-0285">Flavoprotein</keyword>
<feature type="domain" description="WW" evidence="18">
    <location>
        <begin position="314"/>
        <end position="349"/>
    </location>
</feature>
<dbReference type="InterPro" id="IPR050711">
    <property type="entry name" value="ET-N_metabolism_enzyme"/>
</dbReference>
<comment type="caution">
    <text evidence="20">The sequence shown here is derived from an EMBL/GenBank/DDBJ whole genome shotgun (WGS) entry which is preliminary data.</text>
</comment>
<dbReference type="Pfam" id="PF01645">
    <property type="entry name" value="Glu_synthase"/>
    <property type="match status" value="1"/>
</dbReference>
<dbReference type="InterPro" id="IPR002932">
    <property type="entry name" value="Glu_synthdom"/>
</dbReference>
<dbReference type="Pfam" id="PF01493">
    <property type="entry name" value="GXGXG"/>
    <property type="match status" value="1"/>
</dbReference>
<dbReference type="SUPFAM" id="SSF51395">
    <property type="entry name" value="FMN-linked oxidoreductases"/>
    <property type="match status" value="1"/>
</dbReference>
<evidence type="ECO:0000256" key="2">
    <source>
        <dbReference type="ARBA" id="ARBA00001927"/>
    </source>
</evidence>
<evidence type="ECO:0000256" key="10">
    <source>
        <dbReference type="ARBA" id="ARBA00022962"/>
    </source>
</evidence>
<dbReference type="Gene3D" id="3.60.20.10">
    <property type="entry name" value="Glutamine Phosphoribosylpyrophosphate, subunit 1, domain 1"/>
    <property type="match status" value="1"/>
</dbReference>
<keyword evidence="8" id="KW-0479">Metal-binding</keyword>
<protein>
    <submittedName>
        <fullName evidence="20">Glutamate synthase large subunit</fullName>
        <ecNumber evidence="20">1.4.1.13</ecNumber>
    </submittedName>
</protein>
<dbReference type="GO" id="GO:0004355">
    <property type="term" value="F:glutamate synthase (NADPH) activity"/>
    <property type="evidence" value="ECO:0007669"/>
    <property type="project" value="UniProtKB-EC"/>
</dbReference>
<dbReference type="GO" id="GO:0019676">
    <property type="term" value="P:ammonia assimilation cycle"/>
    <property type="evidence" value="ECO:0007669"/>
    <property type="project" value="TreeGrafter"/>
</dbReference>
<dbReference type="NCBIfam" id="NF008730">
    <property type="entry name" value="PRK11750.1"/>
    <property type="match status" value="1"/>
</dbReference>
<dbReference type="InterPro" id="IPR002489">
    <property type="entry name" value="Glu_synth_asu_C"/>
</dbReference>
<dbReference type="InterPro" id="IPR036485">
    <property type="entry name" value="Glu_synth_asu_C_sf"/>
</dbReference>
<dbReference type="GO" id="GO:0051538">
    <property type="term" value="F:3 iron, 4 sulfur cluster binding"/>
    <property type="evidence" value="ECO:0007669"/>
    <property type="project" value="UniProtKB-KW"/>
</dbReference>
<keyword evidence="14" id="KW-0314">Glutamate biosynthesis</keyword>
<dbReference type="Gene3D" id="2.160.20.60">
    <property type="entry name" value="Glutamate synthase, alpha subunit, C-terminal domain"/>
    <property type="match status" value="1"/>
</dbReference>
<organism evidence="20 21">
    <name type="scientific">Streptomyces somaliensis (strain ATCC 33201 / DSM 40738 / JCM 12659 / KCTC 9044 / NCTC 11332 / NRRL B-12077 / IP 733)</name>
    <dbReference type="NCBI Taxonomy" id="1134445"/>
    <lineage>
        <taxon>Bacteria</taxon>
        <taxon>Bacillati</taxon>
        <taxon>Actinomycetota</taxon>
        <taxon>Actinomycetes</taxon>
        <taxon>Kitasatosporales</taxon>
        <taxon>Streptomycetaceae</taxon>
        <taxon>Streptomyces</taxon>
    </lineage>
</organism>
<comment type="pathway">
    <text evidence="16">Amino-acid biosynthesis.</text>
</comment>
<dbReference type="PROSITE" id="PS51278">
    <property type="entry name" value="GATASE_TYPE_2"/>
    <property type="match status" value="1"/>
</dbReference>
<evidence type="ECO:0000256" key="3">
    <source>
        <dbReference type="ARBA" id="ARBA00001974"/>
    </source>
</evidence>
<reference evidence="20 21" key="1">
    <citation type="submission" date="2020-04" db="EMBL/GenBank/DDBJ databases">
        <title>MicrobeNet Type strains.</title>
        <authorList>
            <person name="Nicholson A.C."/>
        </authorList>
    </citation>
    <scope>NUCLEOTIDE SEQUENCE [LARGE SCALE GENOMIC DNA]</scope>
    <source>
        <strain evidence="20 21">DSM 40738</strain>
    </source>
</reference>
<evidence type="ECO:0000256" key="1">
    <source>
        <dbReference type="ARBA" id="ARBA00001917"/>
    </source>
</evidence>
<dbReference type="Gene3D" id="3.20.20.70">
    <property type="entry name" value="Aldolase class I"/>
    <property type="match status" value="2"/>
</dbReference>
<dbReference type="GO" id="GO:0006537">
    <property type="term" value="P:glutamate biosynthetic process"/>
    <property type="evidence" value="ECO:0007669"/>
    <property type="project" value="UniProtKB-KW"/>
</dbReference>
<comment type="cofactor">
    <cofactor evidence="3">
        <name>FAD</name>
        <dbReference type="ChEBI" id="CHEBI:57692"/>
    </cofactor>
</comment>
<dbReference type="FunFam" id="2.160.20.60:FF:000001">
    <property type="entry name" value="Glutamate synthase, large subunit"/>
    <property type="match status" value="1"/>
</dbReference>
<evidence type="ECO:0000256" key="11">
    <source>
        <dbReference type="ARBA" id="ARBA00023002"/>
    </source>
</evidence>
<keyword evidence="11 20" id="KW-0560">Oxidoreductase</keyword>
<dbReference type="InterPro" id="IPR017932">
    <property type="entry name" value="GATase_2_dom"/>
</dbReference>
<evidence type="ECO:0000256" key="15">
    <source>
        <dbReference type="ARBA" id="ARBA00023291"/>
    </source>
</evidence>
<evidence type="ECO:0000256" key="16">
    <source>
        <dbReference type="ARBA" id="ARBA00029440"/>
    </source>
</evidence>
<feature type="domain" description="Glutamine amidotransferase type-2" evidence="19">
    <location>
        <begin position="28"/>
        <end position="413"/>
    </location>
</feature>
<dbReference type="SUPFAM" id="SSF56235">
    <property type="entry name" value="N-terminal nucleophile aminohydrolases (Ntn hydrolases)"/>
    <property type="match status" value="1"/>
</dbReference>